<dbReference type="SMART" id="SM00165">
    <property type="entry name" value="UBA"/>
    <property type="match status" value="1"/>
</dbReference>
<dbReference type="GO" id="GO:0006508">
    <property type="term" value="P:proteolysis"/>
    <property type="evidence" value="ECO:0007669"/>
    <property type="project" value="UniProtKB-KW"/>
</dbReference>
<evidence type="ECO:0000259" key="9">
    <source>
        <dbReference type="PROSITE" id="PS50030"/>
    </source>
</evidence>
<dbReference type="InterPro" id="IPR019103">
    <property type="entry name" value="Peptidase_aspartic_DDI1-type"/>
</dbReference>
<dbReference type="CDD" id="cd14310">
    <property type="entry name" value="UBA_cnDdi1_like"/>
    <property type="match status" value="1"/>
</dbReference>
<dbReference type="SUPFAM" id="SSF50630">
    <property type="entry name" value="Acid proteases"/>
    <property type="match status" value="1"/>
</dbReference>
<feature type="compositionally biased region" description="Low complexity" evidence="8">
    <location>
        <begin position="409"/>
        <end position="427"/>
    </location>
</feature>
<dbReference type="Gene3D" id="1.10.8.10">
    <property type="entry name" value="DNA helicase RuvA subunit, C-terminal domain"/>
    <property type="match status" value="1"/>
</dbReference>
<comment type="subunit">
    <text evidence="3">Binds ubiquitin and polyubiquitinated proteins.</text>
</comment>
<protein>
    <recommendedName>
        <fullName evidence="4">DNA damage-inducible protein 1</fullName>
    </recommendedName>
</protein>
<reference evidence="10 11" key="1">
    <citation type="submission" date="2017-06" db="EMBL/GenBank/DDBJ databases">
        <title>Global population genomics of the pathogenic fungus Cryptococcus neoformans var. grubii.</title>
        <authorList>
            <person name="Cuomo C."/>
            <person name="Litvintseva A."/>
            <person name="Chen Y."/>
            <person name="Young S."/>
            <person name="Zeng Q."/>
            <person name="Chapman S."/>
            <person name="Gujja S."/>
            <person name="Saif S."/>
            <person name="Birren B."/>
        </authorList>
    </citation>
    <scope>NUCLEOTIDE SEQUENCE [LARGE SCALE GENOMIC DNA]</scope>
    <source>
        <strain evidence="10 11">Tu259-1</strain>
    </source>
</reference>
<proteinExistence type="inferred from homology"/>
<dbReference type="AlphaFoldDB" id="A0A854QGL5"/>
<evidence type="ECO:0000256" key="3">
    <source>
        <dbReference type="ARBA" id="ARBA00011128"/>
    </source>
</evidence>
<comment type="caution">
    <text evidence="10">The sequence shown here is derived from an EMBL/GenBank/DDBJ whole genome shotgun (WGS) entry which is preliminary data.</text>
</comment>
<dbReference type="Pfam" id="PF00627">
    <property type="entry name" value="UBA"/>
    <property type="match status" value="1"/>
</dbReference>
<keyword evidence="5" id="KW-0645">Protease</keyword>
<dbReference type="SUPFAM" id="SSF46934">
    <property type="entry name" value="UBA-like"/>
    <property type="match status" value="1"/>
</dbReference>
<dbReference type="CDD" id="cd05479">
    <property type="entry name" value="RP_DDI"/>
    <property type="match status" value="1"/>
</dbReference>
<comment type="function">
    <text evidence="1">Probable aspartic protease. May be involved in the regulation of exocytosis. Acts as a linker between the 19S proteasome and polyubiquitinated proteins via UBA domain interactions with ubiquitin for their subsequent degradation. Required for S-phase checkpoint control.</text>
</comment>
<keyword evidence="6" id="KW-0064">Aspartyl protease</keyword>
<comment type="similarity">
    <text evidence="2">Belongs to the DDI1 family.</text>
</comment>
<dbReference type="PANTHER" id="PTHR12917:SF1">
    <property type="entry name" value="AT13091P"/>
    <property type="match status" value="1"/>
</dbReference>
<dbReference type="PANTHER" id="PTHR12917">
    <property type="entry name" value="ASPARTYL PROTEASE DDI-RELATED"/>
    <property type="match status" value="1"/>
</dbReference>
<name>A0A854QGL5_CRYNE</name>
<sequence>MTVEVVLVDIVERRIQERMAGEFYPRFLIQLPSSPSLAYTSVSQPTMRLTIIAPDSVHEHEVSPSLLIQDIINIVEATADLPPAVIVLTSDAGTPLTDPTRTLESYGLNGETATILLTPTGPPVASSSSIPFPDADADIERMRLQALGNPSLMNDLRERDPETFAAIQGGTQSFKKALQMAQSRQRDAEFEKQRQIEALNADPYDIDAQKKIEEAIRMEAVLENMQHAMEYSPESFGNVTMLYINVEVNGHPVKAFVDSGAQTTIISPECAEQCGIMRLLDTRFAGMAEGVGTARILGRIHSAQIKLGSLYLPCAFSVLEGRSVDLLFGLDMLKRHQCCIDLSTNTLRINNTEVPFLAEHELPDKARRRGEAQVAGEMGDAAGQGVKAGVASPEIGKKMFPGEGHVLSAGSSTGPGTATGSASATAARTREPASVLSPSSRWKEEDIQMLVNLGAPRAQAIQLLEASGGNVDVAASMLFG</sequence>
<evidence type="ECO:0000313" key="11">
    <source>
        <dbReference type="Proteomes" id="UP000199727"/>
    </source>
</evidence>
<dbReference type="InterPro" id="IPR021109">
    <property type="entry name" value="Peptidase_aspartic_dom_sf"/>
</dbReference>
<evidence type="ECO:0000256" key="4">
    <source>
        <dbReference type="ARBA" id="ARBA00021491"/>
    </source>
</evidence>
<dbReference type="PROSITE" id="PS50030">
    <property type="entry name" value="UBA"/>
    <property type="match status" value="1"/>
</dbReference>
<dbReference type="Gene3D" id="2.40.70.10">
    <property type="entry name" value="Acid Proteases"/>
    <property type="match status" value="1"/>
</dbReference>
<dbReference type="GO" id="GO:0004190">
    <property type="term" value="F:aspartic-type endopeptidase activity"/>
    <property type="evidence" value="ECO:0007669"/>
    <property type="project" value="UniProtKB-KW"/>
</dbReference>
<keyword evidence="7" id="KW-0378">Hydrolase</keyword>
<dbReference type="OrthoDB" id="1047367at2759"/>
<evidence type="ECO:0000313" key="10">
    <source>
        <dbReference type="EMBL" id="OXG25581.1"/>
    </source>
</evidence>
<feature type="region of interest" description="Disordered" evidence="8">
    <location>
        <begin position="409"/>
        <end position="441"/>
    </location>
</feature>
<dbReference type="Pfam" id="PF09668">
    <property type="entry name" value="Asp_protease"/>
    <property type="match status" value="1"/>
</dbReference>
<evidence type="ECO:0000256" key="7">
    <source>
        <dbReference type="ARBA" id="ARBA00022801"/>
    </source>
</evidence>
<evidence type="ECO:0000256" key="6">
    <source>
        <dbReference type="ARBA" id="ARBA00022750"/>
    </source>
</evidence>
<dbReference type="InterPro" id="IPR029071">
    <property type="entry name" value="Ubiquitin-like_domsf"/>
</dbReference>
<dbReference type="Proteomes" id="UP000199727">
    <property type="component" value="Unassembled WGS sequence"/>
</dbReference>
<gene>
    <name evidence="10" type="ORF">C361_01540</name>
</gene>
<evidence type="ECO:0000256" key="1">
    <source>
        <dbReference type="ARBA" id="ARBA00003231"/>
    </source>
</evidence>
<dbReference type="InterPro" id="IPR015940">
    <property type="entry name" value="UBA"/>
</dbReference>
<dbReference type="SUPFAM" id="SSF54236">
    <property type="entry name" value="Ubiquitin-like"/>
    <property type="match status" value="1"/>
</dbReference>
<feature type="domain" description="UBA" evidence="9">
    <location>
        <begin position="441"/>
        <end position="480"/>
    </location>
</feature>
<dbReference type="EMBL" id="AMKT01000027">
    <property type="protein sequence ID" value="OXG25581.1"/>
    <property type="molecule type" value="Genomic_DNA"/>
</dbReference>
<dbReference type="InterPro" id="IPR009060">
    <property type="entry name" value="UBA-like_sf"/>
</dbReference>
<accession>A0A854QGL5</accession>
<organism evidence="10 11">
    <name type="scientific">Cryptococcus neoformans Tu259-1</name>
    <dbReference type="NCBI Taxonomy" id="1230072"/>
    <lineage>
        <taxon>Eukaryota</taxon>
        <taxon>Fungi</taxon>
        <taxon>Dikarya</taxon>
        <taxon>Basidiomycota</taxon>
        <taxon>Agaricomycotina</taxon>
        <taxon>Tremellomycetes</taxon>
        <taxon>Tremellales</taxon>
        <taxon>Cryptococcaceae</taxon>
        <taxon>Cryptococcus</taxon>
        <taxon>Cryptococcus neoformans species complex</taxon>
    </lineage>
</organism>
<evidence type="ECO:0000256" key="5">
    <source>
        <dbReference type="ARBA" id="ARBA00022670"/>
    </source>
</evidence>
<evidence type="ECO:0000256" key="2">
    <source>
        <dbReference type="ARBA" id="ARBA00009136"/>
    </source>
</evidence>
<evidence type="ECO:0000256" key="8">
    <source>
        <dbReference type="SAM" id="MobiDB-lite"/>
    </source>
</evidence>